<name>A0A5B8H3H7_ACTPL</name>
<protein>
    <submittedName>
        <fullName evidence="1">Uncharacterized protein</fullName>
    </submittedName>
</protein>
<proteinExistence type="predicted"/>
<keyword evidence="1" id="KW-0614">Plasmid</keyword>
<reference evidence="1" key="1">
    <citation type="submission" date="2019-04" db="EMBL/GenBank/DDBJ databases">
        <authorList>
            <person name="Hu G."/>
            <person name="Luo X."/>
        </authorList>
    </citation>
    <scope>NUCLEOTIDE SEQUENCE</scope>
    <source>
        <strain evidence="1">APP1L5</strain>
        <plasmid evidence="1">pAPP1L5</plasmid>
    </source>
</reference>
<geneLocation type="plasmid" evidence="1">
    <name>pAPP1L5</name>
</geneLocation>
<dbReference type="AlphaFoldDB" id="A0A5B8H3H7"/>
<organism evidence="1">
    <name type="scientific">Actinobacillus pleuropneumoniae</name>
    <name type="common">Haemophilus pleuropneumoniae</name>
    <dbReference type="NCBI Taxonomy" id="715"/>
    <lineage>
        <taxon>Bacteria</taxon>
        <taxon>Pseudomonadati</taxon>
        <taxon>Pseudomonadota</taxon>
        <taxon>Gammaproteobacteria</taxon>
        <taxon>Pasteurellales</taxon>
        <taxon>Pasteurellaceae</taxon>
        <taxon>Actinobacillus</taxon>
    </lineage>
</organism>
<accession>A0A5B8H3H7</accession>
<evidence type="ECO:0000313" key="1">
    <source>
        <dbReference type="EMBL" id="QDX15428.1"/>
    </source>
</evidence>
<dbReference type="EMBL" id="MK851047">
    <property type="protein sequence ID" value="QDX15428.1"/>
    <property type="molecule type" value="Genomic_DNA"/>
</dbReference>
<sequence length="51" mass="5900">MMRITGVGYSLSSTGEKDAMQWLEPFATDNVVRLENATVKVRKINWVLWAW</sequence>